<evidence type="ECO:0000313" key="2">
    <source>
        <dbReference type="Proteomes" id="UP001060325"/>
    </source>
</evidence>
<dbReference type="EMBL" id="CP101462">
    <property type="protein sequence ID" value="UTT41532.1"/>
    <property type="molecule type" value="Genomic_DNA"/>
</dbReference>
<evidence type="ECO:0000313" key="1">
    <source>
        <dbReference type="EMBL" id="UTT41532.1"/>
    </source>
</evidence>
<dbReference type="Proteomes" id="UP001060325">
    <property type="component" value="Chromosome"/>
</dbReference>
<name>A0ABY5FJ02_9BACL</name>
<proteinExistence type="predicted"/>
<protein>
    <submittedName>
        <fullName evidence="1">Group-specific protein</fullName>
    </submittedName>
</protein>
<keyword evidence="2" id="KW-1185">Reference proteome</keyword>
<accession>A0ABY5FJ02</accession>
<dbReference type="RefSeq" id="WP_255176282.1">
    <property type="nucleotide sequence ID" value="NZ_CP101462.1"/>
</dbReference>
<organism evidence="1 2">
    <name type="scientific">Exiguobacterium aurantiacum</name>
    <dbReference type="NCBI Taxonomy" id="33987"/>
    <lineage>
        <taxon>Bacteria</taxon>
        <taxon>Bacillati</taxon>
        <taxon>Bacillota</taxon>
        <taxon>Bacilli</taxon>
        <taxon>Bacillales</taxon>
        <taxon>Bacillales Family XII. Incertae Sedis</taxon>
        <taxon>Exiguobacterium</taxon>
    </lineage>
</organism>
<gene>
    <name evidence="1" type="ORF">NMQ00_08105</name>
</gene>
<sequence>MHFYIGSRFANIERVRELRDTLLSQGHTHTYDWTTNDRATTLEDLRVIGTSEFEAIKASDFVVILLPAGNSSHVELGIALGAGVTVFIHDATNRFDDFETTSTFYHLPHVIQLTGSLEDVPRNITAHFAGKTR</sequence>
<reference evidence="1" key="1">
    <citation type="submission" date="2022-07" db="EMBL/GenBank/DDBJ databases">
        <title>Complete genome of CX2.</title>
        <authorList>
            <person name="Cao G."/>
        </authorList>
    </citation>
    <scope>NUCLEOTIDE SEQUENCE</scope>
    <source>
        <strain evidence="1">CX2</strain>
    </source>
</reference>